<reference evidence="1" key="1">
    <citation type="submission" date="2020-11" db="EMBL/GenBank/DDBJ databases">
        <authorList>
            <person name="Tran Van P."/>
        </authorList>
    </citation>
    <scope>NUCLEOTIDE SEQUENCE</scope>
</reference>
<protein>
    <submittedName>
        <fullName evidence="1">Uncharacterized protein</fullName>
    </submittedName>
</protein>
<gene>
    <name evidence="1" type="ORF">TBIB3V08_LOCUS2881</name>
</gene>
<name>A0A7R9EUN5_9NEOP</name>
<sequence length="68" mass="7641">MLTFIGRRRSLFKQCFTPSSPDRDSNLNLPVIDSLVYCESSVLDHTATEAACDRLNNGGECVLYERDV</sequence>
<organism evidence="1">
    <name type="scientific">Timema bartmani</name>
    <dbReference type="NCBI Taxonomy" id="61472"/>
    <lineage>
        <taxon>Eukaryota</taxon>
        <taxon>Metazoa</taxon>
        <taxon>Ecdysozoa</taxon>
        <taxon>Arthropoda</taxon>
        <taxon>Hexapoda</taxon>
        <taxon>Insecta</taxon>
        <taxon>Pterygota</taxon>
        <taxon>Neoptera</taxon>
        <taxon>Polyneoptera</taxon>
        <taxon>Phasmatodea</taxon>
        <taxon>Timematodea</taxon>
        <taxon>Timematoidea</taxon>
        <taxon>Timematidae</taxon>
        <taxon>Timema</taxon>
    </lineage>
</organism>
<proteinExistence type="predicted"/>
<dbReference type="AlphaFoldDB" id="A0A7R9EUN5"/>
<accession>A0A7R9EUN5</accession>
<evidence type="ECO:0000313" key="1">
    <source>
        <dbReference type="EMBL" id="CAD7440365.1"/>
    </source>
</evidence>
<dbReference type="EMBL" id="OD564954">
    <property type="protein sequence ID" value="CAD7440365.1"/>
    <property type="molecule type" value="Genomic_DNA"/>
</dbReference>